<evidence type="ECO:0008006" key="5">
    <source>
        <dbReference type="Google" id="ProtNLM"/>
    </source>
</evidence>
<keyword evidence="4" id="KW-1185">Reference proteome</keyword>
<dbReference type="AlphaFoldDB" id="A0A419TAS8"/>
<keyword evidence="2" id="KW-0472">Membrane</keyword>
<gene>
    <name evidence="3" type="ORF">BET03_01820</name>
</gene>
<feature type="coiled-coil region" evidence="1">
    <location>
        <begin position="46"/>
        <end position="82"/>
    </location>
</feature>
<feature type="transmembrane region" description="Helical" evidence="2">
    <location>
        <begin position="21"/>
        <end position="40"/>
    </location>
</feature>
<evidence type="ECO:0000313" key="4">
    <source>
        <dbReference type="Proteomes" id="UP000284177"/>
    </source>
</evidence>
<evidence type="ECO:0000256" key="2">
    <source>
        <dbReference type="SAM" id="Phobius"/>
    </source>
</evidence>
<protein>
    <recommendedName>
        <fullName evidence="5">Fimbrial assembly protein</fullName>
    </recommendedName>
</protein>
<proteinExistence type="predicted"/>
<dbReference type="RefSeq" id="WP_120166642.1">
    <property type="nucleotide sequence ID" value="NZ_MCIB01000001.1"/>
</dbReference>
<evidence type="ECO:0000313" key="3">
    <source>
        <dbReference type="EMBL" id="RKD34589.1"/>
    </source>
</evidence>
<name>A0A419TAS8_9FIRM</name>
<dbReference type="PANTHER" id="PTHR40278:SF1">
    <property type="entry name" value="DNA UTILIZATION PROTEIN HOFN"/>
    <property type="match status" value="1"/>
</dbReference>
<evidence type="ECO:0000256" key="1">
    <source>
        <dbReference type="SAM" id="Coils"/>
    </source>
</evidence>
<keyword evidence="2" id="KW-1133">Transmembrane helix</keyword>
<dbReference type="InterPro" id="IPR007813">
    <property type="entry name" value="PilN"/>
</dbReference>
<accession>A0A419TAS8</accession>
<keyword evidence="2" id="KW-0812">Transmembrane</keyword>
<dbReference type="OrthoDB" id="1707667at2"/>
<keyword evidence="1" id="KW-0175">Coiled coil</keyword>
<organism evidence="3 4">
    <name type="scientific">Thermohalobacter berrensis</name>
    <dbReference type="NCBI Taxonomy" id="99594"/>
    <lineage>
        <taxon>Bacteria</taxon>
        <taxon>Bacillati</taxon>
        <taxon>Bacillota</taxon>
        <taxon>Tissierellia</taxon>
        <taxon>Tissierellales</taxon>
        <taxon>Thermohalobacteraceae</taxon>
        <taxon>Thermohalobacter</taxon>
    </lineage>
</organism>
<dbReference type="EMBL" id="MCIB01000001">
    <property type="protein sequence ID" value="RKD34589.1"/>
    <property type="molecule type" value="Genomic_DNA"/>
</dbReference>
<sequence length="188" mass="22189">MNDINFFLPYIESSRRSRNRLIYYVTVTFLLITILIGIYLTNFFRIAKLKKEINRIEEYINSEKVKEKIAEVNERKRKIELMKKYTDILIEVNGSIDKKDVITSSLFFDISSLLPKDMFFQAINLSSEEIIIQGYSQKRISIAEYEHNLKGLNYLKYVHVLNISEQDEGIYTFTIKCLFGDVNKIETN</sequence>
<dbReference type="PANTHER" id="PTHR40278">
    <property type="entry name" value="DNA UTILIZATION PROTEIN HOFN"/>
    <property type="match status" value="1"/>
</dbReference>
<comment type="caution">
    <text evidence="3">The sequence shown here is derived from an EMBL/GenBank/DDBJ whole genome shotgun (WGS) entry which is preliminary data.</text>
</comment>
<dbReference type="InterPro" id="IPR052534">
    <property type="entry name" value="Extracell_DNA_Util/SecSys_Comp"/>
</dbReference>
<dbReference type="Proteomes" id="UP000284177">
    <property type="component" value="Unassembled WGS sequence"/>
</dbReference>
<dbReference type="Pfam" id="PF05137">
    <property type="entry name" value="PilN"/>
    <property type="match status" value="1"/>
</dbReference>
<reference evidence="3 4" key="1">
    <citation type="submission" date="2016-08" db="EMBL/GenBank/DDBJ databases">
        <title>Novel Firmicutes and Novel Genomes.</title>
        <authorList>
            <person name="Poppleton D.I."/>
            <person name="Gribaldo S."/>
        </authorList>
    </citation>
    <scope>NUCLEOTIDE SEQUENCE [LARGE SCALE GENOMIC DNA]</scope>
    <source>
        <strain evidence="3 4">CTT3</strain>
    </source>
</reference>